<reference evidence="2 3" key="1">
    <citation type="journal article" date="2022" name="bioRxiv">
        <title>Genomics of Preaxostyla Flagellates Illuminates Evolutionary Transitions and the Path Towards Mitochondrial Loss.</title>
        <authorList>
            <person name="Novak L.V.F."/>
            <person name="Treitli S.C."/>
            <person name="Pyrih J."/>
            <person name="Halakuc P."/>
            <person name="Pipaliya S.V."/>
            <person name="Vacek V."/>
            <person name="Brzon O."/>
            <person name="Soukal P."/>
            <person name="Eme L."/>
            <person name="Dacks J.B."/>
            <person name="Karnkowska A."/>
            <person name="Elias M."/>
            <person name="Hampl V."/>
        </authorList>
    </citation>
    <scope>NUCLEOTIDE SEQUENCE [LARGE SCALE GENOMIC DNA]</scope>
    <source>
        <strain evidence="2">NAU3</strain>
        <tissue evidence="2">Gut</tissue>
    </source>
</reference>
<feature type="region of interest" description="Disordered" evidence="1">
    <location>
        <begin position="115"/>
        <end position="212"/>
    </location>
</feature>
<comment type="caution">
    <text evidence="2">The sequence shown here is derived from an EMBL/GenBank/DDBJ whole genome shotgun (WGS) entry which is preliminary data.</text>
</comment>
<evidence type="ECO:0000313" key="3">
    <source>
        <dbReference type="Proteomes" id="UP001281761"/>
    </source>
</evidence>
<dbReference type="EMBL" id="JARBJD010000148">
    <property type="protein sequence ID" value="KAK2949815.1"/>
    <property type="molecule type" value="Genomic_DNA"/>
</dbReference>
<feature type="compositionally biased region" description="Low complexity" evidence="1">
    <location>
        <begin position="148"/>
        <end position="161"/>
    </location>
</feature>
<feature type="compositionally biased region" description="Basic and acidic residues" evidence="1">
    <location>
        <begin position="163"/>
        <end position="186"/>
    </location>
</feature>
<protein>
    <submittedName>
        <fullName evidence="2">Uncharacterized protein</fullName>
    </submittedName>
</protein>
<dbReference type="Proteomes" id="UP001281761">
    <property type="component" value="Unassembled WGS sequence"/>
</dbReference>
<feature type="compositionally biased region" description="Polar residues" evidence="1">
    <location>
        <begin position="199"/>
        <end position="211"/>
    </location>
</feature>
<keyword evidence="3" id="KW-1185">Reference proteome</keyword>
<name>A0ABQ9XF23_9EUKA</name>
<proteinExistence type="predicted"/>
<gene>
    <name evidence="2" type="ORF">BLNAU_15210</name>
</gene>
<evidence type="ECO:0000256" key="1">
    <source>
        <dbReference type="SAM" id="MobiDB-lite"/>
    </source>
</evidence>
<feature type="compositionally biased region" description="Polar residues" evidence="1">
    <location>
        <begin position="115"/>
        <end position="125"/>
    </location>
</feature>
<feature type="compositionally biased region" description="Polar residues" evidence="1">
    <location>
        <begin position="132"/>
        <end position="142"/>
    </location>
</feature>
<evidence type="ECO:0000313" key="2">
    <source>
        <dbReference type="EMBL" id="KAK2949815.1"/>
    </source>
</evidence>
<sequence>MVIASSQLDYIRSTTLDSNTKTQLARQALNHLDIVLTEDLLAGPHLLADDPPVPLLISLQFEACVTLREERAERLHQSARIAPALLRLPLSTLLTLPFSDQIAVLRHLNPTQDRTAISATTSPSSEQKRDFTSPSSASSGTDINRWLSSRSPKSTSTVSSRLKSVEERNEEPKTADERFRSSDELRQASALPAGMHSVQLPNQTIQPSSPSDAFIRMSQMSSPLSM</sequence>
<accession>A0ABQ9XF23</accession>
<organism evidence="2 3">
    <name type="scientific">Blattamonas nauphoetae</name>
    <dbReference type="NCBI Taxonomy" id="2049346"/>
    <lineage>
        <taxon>Eukaryota</taxon>
        <taxon>Metamonada</taxon>
        <taxon>Preaxostyla</taxon>
        <taxon>Oxymonadida</taxon>
        <taxon>Blattamonas</taxon>
    </lineage>
</organism>